<sequence>MKCKITLQERLKDLRVAHNLNLEELAKLTGISKSALGNYENDDYKEINHGNLVTLAQFYKVSTDYLLCLTENKNHSNTDLTNLHLSDNMIDLLLSGSINNRLLCEIATHDKFKELMADTEIFVDGVATKRFNDLNSSLETVRAEIINQNPNVSNDHTLRTLSAAQVGEEDFFCHITHKTWDSIIKDIRKNHEQDIDSIPEDDTALSLQKIRQIMISSGNNMDKFIEIFCNSFQLKYKRLSEDEKELLRKLFKKSPIIKNSGINFRKRKK</sequence>
<dbReference type="InterPro" id="IPR010982">
    <property type="entry name" value="Lambda_DNA-bd_dom_sf"/>
</dbReference>
<keyword evidence="3" id="KW-1185">Reference proteome</keyword>
<reference evidence="3" key="1">
    <citation type="submission" date="2016-05" db="EMBL/GenBank/DDBJ databases">
        <authorList>
            <person name="Holder M.E."/>
            <person name="Ajami N.J."/>
            <person name="Petrosino J.F."/>
        </authorList>
    </citation>
    <scope>NUCLEOTIDE SEQUENCE [LARGE SCALE GENOMIC DNA]</scope>
    <source>
        <strain evidence="3">ATCC 700696</strain>
    </source>
</reference>
<evidence type="ECO:0000313" key="3">
    <source>
        <dbReference type="Proteomes" id="UP000214689"/>
    </source>
</evidence>
<feature type="domain" description="HTH cro/C1-type" evidence="1">
    <location>
        <begin position="11"/>
        <end position="66"/>
    </location>
</feature>
<evidence type="ECO:0000259" key="1">
    <source>
        <dbReference type="PROSITE" id="PS50943"/>
    </source>
</evidence>
<dbReference type="Proteomes" id="UP000214689">
    <property type="component" value="Chromosome"/>
</dbReference>
<proteinExistence type="predicted"/>
<evidence type="ECO:0000313" key="2">
    <source>
        <dbReference type="EMBL" id="ASS38370.1"/>
    </source>
</evidence>
<dbReference type="SUPFAM" id="SSF47413">
    <property type="entry name" value="lambda repressor-like DNA-binding domains"/>
    <property type="match status" value="1"/>
</dbReference>
<protein>
    <submittedName>
        <fullName evidence="2">XRE family transcriptional regulator</fullName>
    </submittedName>
</protein>
<dbReference type="InterPro" id="IPR001387">
    <property type="entry name" value="Cro/C1-type_HTH"/>
</dbReference>
<dbReference type="SMART" id="SM00530">
    <property type="entry name" value="HTH_XRE"/>
    <property type="match status" value="1"/>
</dbReference>
<dbReference type="GO" id="GO:0003677">
    <property type="term" value="F:DNA binding"/>
    <property type="evidence" value="ECO:0007669"/>
    <property type="project" value="InterPro"/>
</dbReference>
<dbReference type="Pfam" id="PF01381">
    <property type="entry name" value="HTH_3"/>
    <property type="match status" value="1"/>
</dbReference>
<dbReference type="CDD" id="cd00093">
    <property type="entry name" value="HTH_XRE"/>
    <property type="match status" value="1"/>
</dbReference>
<dbReference type="AlphaFoldDB" id="A0A223ATS3"/>
<gene>
    <name evidence="2" type="ORF">AXF17_08155</name>
</gene>
<dbReference type="Gene3D" id="1.10.260.40">
    <property type="entry name" value="lambda repressor-like DNA-binding domains"/>
    <property type="match status" value="1"/>
</dbReference>
<name>A0A223ATS3_9FIRM</name>
<dbReference type="RefSeq" id="WP_094234606.1">
    <property type="nucleotide sequence ID" value="NZ_CP016199.1"/>
</dbReference>
<dbReference type="PROSITE" id="PS50943">
    <property type="entry name" value="HTH_CROC1"/>
    <property type="match status" value="1"/>
</dbReference>
<dbReference type="EMBL" id="CP016199">
    <property type="protein sequence ID" value="ASS38370.1"/>
    <property type="molecule type" value="Genomic_DNA"/>
</dbReference>
<dbReference type="OrthoDB" id="9812239at2"/>
<accession>A0A223ATS3</accession>
<organism evidence="2 3">
    <name type="scientific">Mogibacterium pumilum</name>
    <dbReference type="NCBI Taxonomy" id="86332"/>
    <lineage>
        <taxon>Bacteria</taxon>
        <taxon>Bacillati</taxon>
        <taxon>Bacillota</taxon>
        <taxon>Clostridia</taxon>
        <taxon>Peptostreptococcales</taxon>
        <taxon>Anaerovoracaceae</taxon>
        <taxon>Mogibacterium</taxon>
    </lineage>
</organism>